<feature type="region of interest" description="Disordered" evidence="1">
    <location>
        <begin position="384"/>
        <end position="448"/>
    </location>
</feature>
<evidence type="ECO:0000313" key="3">
    <source>
        <dbReference type="Proteomes" id="UP001177744"/>
    </source>
</evidence>
<name>A0AA40HYB0_CNENI</name>
<keyword evidence="3" id="KW-1185">Reference proteome</keyword>
<organism evidence="2 3">
    <name type="scientific">Cnephaeus nilssonii</name>
    <name type="common">Northern bat</name>
    <name type="synonym">Eptesicus nilssonii</name>
    <dbReference type="NCBI Taxonomy" id="3371016"/>
    <lineage>
        <taxon>Eukaryota</taxon>
        <taxon>Metazoa</taxon>
        <taxon>Chordata</taxon>
        <taxon>Craniata</taxon>
        <taxon>Vertebrata</taxon>
        <taxon>Euteleostomi</taxon>
        <taxon>Mammalia</taxon>
        <taxon>Eutheria</taxon>
        <taxon>Laurasiatheria</taxon>
        <taxon>Chiroptera</taxon>
        <taxon>Yangochiroptera</taxon>
        <taxon>Vespertilionidae</taxon>
        <taxon>Cnephaeus</taxon>
    </lineage>
</organism>
<feature type="compositionally biased region" description="Polar residues" evidence="1">
    <location>
        <begin position="589"/>
        <end position="599"/>
    </location>
</feature>
<feature type="compositionally biased region" description="Basic and acidic residues" evidence="1">
    <location>
        <begin position="46"/>
        <end position="55"/>
    </location>
</feature>
<feature type="region of interest" description="Disordered" evidence="1">
    <location>
        <begin position="139"/>
        <end position="344"/>
    </location>
</feature>
<accession>A0AA40HYB0</accession>
<feature type="region of interest" description="Disordered" evidence="1">
    <location>
        <begin position="553"/>
        <end position="599"/>
    </location>
</feature>
<reference evidence="2" key="1">
    <citation type="submission" date="2023-06" db="EMBL/GenBank/DDBJ databases">
        <title>Reference genome for the Northern bat (Eptesicus nilssonii), a most northern bat species.</title>
        <authorList>
            <person name="Laine V.N."/>
            <person name="Pulliainen A.T."/>
            <person name="Lilley T.M."/>
        </authorList>
    </citation>
    <scope>NUCLEOTIDE SEQUENCE</scope>
    <source>
        <strain evidence="2">BLF_Eptnil</strain>
        <tissue evidence="2">Kidney</tissue>
    </source>
</reference>
<comment type="caution">
    <text evidence="2">The sequence shown here is derived from an EMBL/GenBank/DDBJ whole genome shotgun (WGS) entry which is preliminary data.</text>
</comment>
<sequence>MTATSAPPWSGAPAHLLHHPAATDAHHVPRCHLLPTPAMFHARPLVERGGGDSRVPDLLSSRRPKRPALQKDPWGLWKALVAELRGCRHQFSASSSFPALIRAPPGSEWVADRAGGRCSDQQVARGKLLLAENWCRQPGKALQSHPGEALQSHPGEALQPLQHHPGEALQSHPGKALQPLQHHPGKALQSHPGKALQSHPGKALQSHPGKALQSHPGKALQPLQHHPGKALQSHPGKALQSHPGKALQHHPGEALQPLQPHPGEAGAANAQVPGPASGCRAGRGGAGRARGLQLPGGTAQPPRAPGTEGRAAGGPRRQEKTHPPARLRYPDHGPTPTPRHLLGAGATDAPCAVVDVAADHRAAHVQPQHEACVRARRARLRALLGGGGQPRHPDRQPPPQPPARGRLTNTSTSAPAPAAEAAAPPRPAPARPEAPARRWPRPDAVTSGGVTDIIQNHRKAGGVEILQLEGKRKAQGESEELQRTEMALQEARKAGEDLGIHAFPVMERLISSFFFQAAALELTERLPPLQALPDGMAGLQHGAHAILKGRTAFSRNSSAPPPRQALELPVTQQPRQPKSCCPSCRPTDRGTSTSKGAPLSSSKCIFPLPSGRTLDSHVSSPAGSQGTSLLRQRLGAAESPRGYDSAQTRVPDPTVEILNSLFLVNCPHSPQWLNRGARTPQSASELCAQQAYLQRCEVPTGRHPEPIYP</sequence>
<evidence type="ECO:0000313" key="2">
    <source>
        <dbReference type="EMBL" id="KAK1339563.1"/>
    </source>
</evidence>
<feature type="region of interest" description="Disordered" evidence="1">
    <location>
        <begin position="46"/>
        <end position="69"/>
    </location>
</feature>
<dbReference type="Proteomes" id="UP001177744">
    <property type="component" value="Unassembled WGS sequence"/>
</dbReference>
<gene>
    <name evidence="2" type="ORF">QTO34_018116</name>
</gene>
<dbReference type="EMBL" id="JAULJE010000008">
    <property type="protein sequence ID" value="KAK1339563.1"/>
    <property type="molecule type" value="Genomic_DNA"/>
</dbReference>
<dbReference type="AlphaFoldDB" id="A0AA40HYB0"/>
<evidence type="ECO:0000256" key="1">
    <source>
        <dbReference type="SAM" id="MobiDB-lite"/>
    </source>
</evidence>
<proteinExistence type="predicted"/>
<protein>
    <submittedName>
        <fullName evidence="2">Uncharacterized protein</fullName>
    </submittedName>
</protein>
<feature type="compositionally biased region" description="Low complexity" evidence="1">
    <location>
        <begin position="414"/>
        <end position="423"/>
    </location>
</feature>